<feature type="transmembrane region" description="Helical" evidence="5">
    <location>
        <begin position="106"/>
        <end position="125"/>
    </location>
</feature>
<keyword evidence="4 5" id="KW-0472">Membrane</keyword>
<dbReference type="RefSeq" id="WP_092524588.1">
    <property type="nucleotide sequence ID" value="NZ_FNKO01000002.1"/>
</dbReference>
<dbReference type="EMBL" id="FNKO01000002">
    <property type="protein sequence ID" value="SDQ95792.1"/>
    <property type="molecule type" value="Genomic_DNA"/>
</dbReference>
<protein>
    <recommendedName>
        <fullName evidence="8">Voltage-gated potassium channel</fullName>
    </recommendedName>
</protein>
<feature type="transmembrane region" description="Helical" evidence="5">
    <location>
        <begin position="20"/>
        <end position="38"/>
    </location>
</feature>
<evidence type="ECO:0000256" key="5">
    <source>
        <dbReference type="SAM" id="Phobius"/>
    </source>
</evidence>
<dbReference type="GO" id="GO:0016020">
    <property type="term" value="C:membrane"/>
    <property type="evidence" value="ECO:0007669"/>
    <property type="project" value="UniProtKB-SubCell"/>
</dbReference>
<sequence length="217" mass="23778">MTSRGEEAEGERARRVRRALHVPVLAAAAVSVPAVFLARLDGPVALVGSVLNWLSMLILTGESVLLFWSSENRLRWLRTHWWMVLVTLLTIPAVIFAFGPAQVLRLVRVVAAVQLVRVVRLLKVARVLHQRGGRLGGSLYVLLAVVFAAAGVLLGILLVDETSATRRTVDVILARWGWPALVGGVVLISTLIVGLVVWLRRWRSRKAAAEVRPPSDS</sequence>
<reference evidence="7" key="1">
    <citation type="submission" date="2016-10" db="EMBL/GenBank/DDBJ databases">
        <authorList>
            <person name="Varghese N."/>
            <person name="Submissions S."/>
        </authorList>
    </citation>
    <scope>NUCLEOTIDE SEQUENCE [LARGE SCALE GENOMIC DNA]</scope>
    <source>
        <strain evidence="7">DSM 45459</strain>
    </source>
</reference>
<feature type="transmembrane region" description="Helical" evidence="5">
    <location>
        <begin position="137"/>
        <end position="158"/>
    </location>
</feature>
<dbReference type="Proteomes" id="UP000199301">
    <property type="component" value="Unassembled WGS sequence"/>
</dbReference>
<accession>A0A1H1F473</accession>
<dbReference type="OrthoDB" id="3428146at2"/>
<dbReference type="InterPro" id="IPR027359">
    <property type="entry name" value="Volt_channel_dom_sf"/>
</dbReference>
<evidence type="ECO:0000256" key="3">
    <source>
        <dbReference type="ARBA" id="ARBA00022989"/>
    </source>
</evidence>
<evidence type="ECO:0008006" key="8">
    <source>
        <dbReference type="Google" id="ProtNLM"/>
    </source>
</evidence>
<evidence type="ECO:0000313" key="7">
    <source>
        <dbReference type="Proteomes" id="UP000199301"/>
    </source>
</evidence>
<proteinExistence type="predicted"/>
<keyword evidence="7" id="KW-1185">Reference proteome</keyword>
<evidence type="ECO:0000256" key="2">
    <source>
        <dbReference type="ARBA" id="ARBA00022692"/>
    </source>
</evidence>
<feature type="transmembrane region" description="Helical" evidence="5">
    <location>
        <begin position="50"/>
        <end position="69"/>
    </location>
</feature>
<organism evidence="6 7">
    <name type="scientific">Actinopolyspora saharensis</name>
    <dbReference type="NCBI Taxonomy" id="995062"/>
    <lineage>
        <taxon>Bacteria</taxon>
        <taxon>Bacillati</taxon>
        <taxon>Actinomycetota</taxon>
        <taxon>Actinomycetes</taxon>
        <taxon>Actinopolysporales</taxon>
        <taxon>Actinopolysporaceae</taxon>
        <taxon>Actinopolyspora</taxon>
    </lineage>
</organism>
<keyword evidence="3 5" id="KW-1133">Transmembrane helix</keyword>
<gene>
    <name evidence="6" type="ORF">SAMN04489718_2835</name>
</gene>
<dbReference type="STRING" id="995062.SAMN04489718_2835"/>
<dbReference type="AlphaFoldDB" id="A0A1H1F473"/>
<evidence type="ECO:0000256" key="4">
    <source>
        <dbReference type="ARBA" id="ARBA00023136"/>
    </source>
</evidence>
<keyword evidence="2 5" id="KW-0812">Transmembrane</keyword>
<evidence type="ECO:0000256" key="1">
    <source>
        <dbReference type="ARBA" id="ARBA00004141"/>
    </source>
</evidence>
<feature type="transmembrane region" description="Helical" evidence="5">
    <location>
        <begin position="81"/>
        <end position="100"/>
    </location>
</feature>
<evidence type="ECO:0000313" key="6">
    <source>
        <dbReference type="EMBL" id="SDQ95792.1"/>
    </source>
</evidence>
<feature type="transmembrane region" description="Helical" evidence="5">
    <location>
        <begin position="178"/>
        <end position="199"/>
    </location>
</feature>
<dbReference type="SUPFAM" id="SSF81324">
    <property type="entry name" value="Voltage-gated potassium channels"/>
    <property type="match status" value="1"/>
</dbReference>
<dbReference type="Gene3D" id="1.20.120.350">
    <property type="entry name" value="Voltage-gated potassium channels. Chain C"/>
    <property type="match status" value="1"/>
</dbReference>
<name>A0A1H1F473_9ACTN</name>
<comment type="subcellular location">
    <subcellularLocation>
        <location evidence="1">Membrane</location>
        <topology evidence="1">Multi-pass membrane protein</topology>
    </subcellularLocation>
</comment>